<dbReference type="Proteomes" id="UP001208570">
    <property type="component" value="Unassembled WGS sequence"/>
</dbReference>
<keyword evidence="3" id="KW-1185">Reference proteome</keyword>
<dbReference type="PANTHER" id="PTHR37984">
    <property type="entry name" value="PROTEIN CBG26694"/>
    <property type="match status" value="1"/>
</dbReference>
<proteinExistence type="predicted"/>
<sequence>MNAEFCWSASQQTALTHIKEVIISGPVLQYFDSAKLVIQQIDASDDGLGGALMQSNRHIAYTSSTMRRSQNAHLYFVMLEFWKMKIKYCYSS</sequence>
<evidence type="ECO:0000313" key="3">
    <source>
        <dbReference type="Proteomes" id="UP001208570"/>
    </source>
</evidence>
<protein>
    <recommendedName>
        <fullName evidence="1">Reverse transcriptase/retrotransposon-derived protein RNase H-like domain-containing protein</fullName>
    </recommendedName>
</protein>
<evidence type="ECO:0000313" key="2">
    <source>
        <dbReference type="EMBL" id="KAK2144518.1"/>
    </source>
</evidence>
<dbReference type="InterPro" id="IPR043502">
    <property type="entry name" value="DNA/RNA_pol_sf"/>
</dbReference>
<dbReference type="SUPFAM" id="SSF56672">
    <property type="entry name" value="DNA/RNA polymerases"/>
    <property type="match status" value="1"/>
</dbReference>
<gene>
    <name evidence="2" type="ORF">LSH36_749g01064</name>
</gene>
<dbReference type="InterPro" id="IPR041577">
    <property type="entry name" value="RT_RNaseH_2"/>
</dbReference>
<dbReference type="AlphaFoldDB" id="A0AAD9MUF6"/>
<dbReference type="Pfam" id="PF17919">
    <property type="entry name" value="RT_RNaseH_2"/>
    <property type="match status" value="1"/>
</dbReference>
<evidence type="ECO:0000259" key="1">
    <source>
        <dbReference type="Pfam" id="PF17919"/>
    </source>
</evidence>
<dbReference type="PANTHER" id="PTHR37984:SF7">
    <property type="entry name" value="INTEGRASE CATALYTIC DOMAIN-CONTAINING PROTEIN"/>
    <property type="match status" value="1"/>
</dbReference>
<organism evidence="2 3">
    <name type="scientific">Paralvinella palmiformis</name>
    <dbReference type="NCBI Taxonomy" id="53620"/>
    <lineage>
        <taxon>Eukaryota</taxon>
        <taxon>Metazoa</taxon>
        <taxon>Spiralia</taxon>
        <taxon>Lophotrochozoa</taxon>
        <taxon>Annelida</taxon>
        <taxon>Polychaeta</taxon>
        <taxon>Sedentaria</taxon>
        <taxon>Canalipalpata</taxon>
        <taxon>Terebellida</taxon>
        <taxon>Terebelliformia</taxon>
        <taxon>Alvinellidae</taxon>
        <taxon>Paralvinella</taxon>
    </lineage>
</organism>
<accession>A0AAD9MUF6</accession>
<name>A0AAD9MUF6_9ANNE</name>
<feature type="domain" description="Reverse transcriptase/retrotransposon-derived protein RNase H-like" evidence="1">
    <location>
        <begin position="7"/>
        <end position="71"/>
    </location>
</feature>
<dbReference type="EMBL" id="JAODUP010000749">
    <property type="protein sequence ID" value="KAK2144518.1"/>
    <property type="molecule type" value="Genomic_DNA"/>
</dbReference>
<reference evidence="2" key="1">
    <citation type="journal article" date="2023" name="Mol. Biol. Evol.">
        <title>Third-Generation Sequencing Reveals the Adaptive Role of the Epigenome in Three Deep-Sea Polychaetes.</title>
        <authorList>
            <person name="Perez M."/>
            <person name="Aroh O."/>
            <person name="Sun Y."/>
            <person name="Lan Y."/>
            <person name="Juniper S.K."/>
            <person name="Young C.R."/>
            <person name="Angers B."/>
            <person name="Qian P.Y."/>
        </authorList>
    </citation>
    <scope>NUCLEOTIDE SEQUENCE</scope>
    <source>
        <strain evidence="2">P08H-3</strain>
    </source>
</reference>
<dbReference type="InterPro" id="IPR050951">
    <property type="entry name" value="Retrovirus_Pol_polyprotein"/>
</dbReference>
<comment type="caution">
    <text evidence="2">The sequence shown here is derived from an EMBL/GenBank/DDBJ whole genome shotgun (WGS) entry which is preliminary data.</text>
</comment>